<evidence type="ECO:0000313" key="3">
    <source>
        <dbReference type="Proteomes" id="UP001359559"/>
    </source>
</evidence>
<protein>
    <submittedName>
        <fullName evidence="2">Uncharacterized protein</fullName>
    </submittedName>
</protein>
<keyword evidence="3" id="KW-1185">Reference proteome</keyword>
<name>A0AAN9K4E4_CLITE</name>
<sequence length="89" mass="9688">MESLSLDGASVDKKQEMESPSLAGASVDKDGKIKLVADATLDKGKAPSLHHASAKMGHCSCEICKLERKRHRYQPPDLQQSKLKQTLVS</sequence>
<organism evidence="2 3">
    <name type="scientific">Clitoria ternatea</name>
    <name type="common">Butterfly pea</name>
    <dbReference type="NCBI Taxonomy" id="43366"/>
    <lineage>
        <taxon>Eukaryota</taxon>
        <taxon>Viridiplantae</taxon>
        <taxon>Streptophyta</taxon>
        <taxon>Embryophyta</taxon>
        <taxon>Tracheophyta</taxon>
        <taxon>Spermatophyta</taxon>
        <taxon>Magnoliopsida</taxon>
        <taxon>eudicotyledons</taxon>
        <taxon>Gunneridae</taxon>
        <taxon>Pentapetalae</taxon>
        <taxon>rosids</taxon>
        <taxon>fabids</taxon>
        <taxon>Fabales</taxon>
        <taxon>Fabaceae</taxon>
        <taxon>Papilionoideae</taxon>
        <taxon>50 kb inversion clade</taxon>
        <taxon>NPAAA clade</taxon>
        <taxon>indigoferoid/millettioid clade</taxon>
        <taxon>Phaseoleae</taxon>
        <taxon>Clitoria</taxon>
    </lineage>
</organism>
<dbReference type="Proteomes" id="UP001359559">
    <property type="component" value="Unassembled WGS sequence"/>
</dbReference>
<reference evidence="2 3" key="1">
    <citation type="submission" date="2024-01" db="EMBL/GenBank/DDBJ databases">
        <title>The genomes of 5 underutilized Papilionoideae crops provide insights into root nodulation and disease resistance.</title>
        <authorList>
            <person name="Yuan L."/>
        </authorList>
    </citation>
    <scope>NUCLEOTIDE SEQUENCE [LARGE SCALE GENOMIC DNA]</scope>
    <source>
        <strain evidence="2">LY-2023</strain>
        <tissue evidence="2">Leaf</tissue>
    </source>
</reference>
<dbReference type="AlphaFoldDB" id="A0AAN9K4E4"/>
<proteinExistence type="predicted"/>
<evidence type="ECO:0000256" key="1">
    <source>
        <dbReference type="SAM" id="MobiDB-lite"/>
    </source>
</evidence>
<feature type="region of interest" description="Disordered" evidence="1">
    <location>
        <begin position="1"/>
        <end position="28"/>
    </location>
</feature>
<accession>A0AAN9K4E4</accession>
<dbReference type="EMBL" id="JAYKXN010000002">
    <property type="protein sequence ID" value="KAK7309959.1"/>
    <property type="molecule type" value="Genomic_DNA"/>
</dbReference>
<gene>
    <name evidence="2" type="ORF">RJT34_07122</name>
</gene>
<evidence type="ECO:0000313" key="2">
    <source>
        <dbReference type="EMBL" id="KAK7309959.1"/>
    </source>
</evidence>
<comment type="caution">
    <text evidence="2">The sequence shown here is derived from an EMBL/GenBank/DDBJ whole genome shotgun (WGS) entry which is preliminary data.</text>
</comment>